<feature type="compositionally biased region" description="Basic residues" evidence="1">
    <location>
        <begin position="71"/>
        <end position="81"/>
    </location>
</feature>
<protein>
    <submittedName>
        <fullName evidence="2">Uncharacterized protein</fullName>
    </submittedName>
</protein>
<dbReference type="EMBL" id="CADCVR010000020">
    <property type="protein sequence ID" value="CAA9479471.1"/>
    <property type="molecule type" value="Genomic_DNA"/>
</dbReference>
<feature type="compositionally biased region" description="Polar residues" evidence="1">
    <location>
        <begin position="14"/>
        <end position="29"/>
    </location>
</feature>
<dbReference type="AlphaFoldDB" id="A0A6J4RUI6"/>
<reference evidence="2" key="1">
    <citation type="submission" date="2020-02" db="EMBL/GenBank/DDBJ databases">
        <authorList>
            <person name="Meier V. D."/>
        </authorList>
    </citation>
    <scope>NUCLEOTIDE SEQUENCE</scope>
    <source>
        <strain evidence="2">AVDCRST_MAG53</strain>
    </source>
</reference>
<feature type="non-terminal residue" evidence="2">
    <location>
        <position position="1"/>
    </location>
</feature>
<organism evidence="2">
    <name type="scientific">uncultured Solirubrobacteraceae bacterium</name>
    <dbReference type="NCBI Taxonomy" id="1162706"/>
    <lineage>
        <taxon>Bacteria</taxon>
        <taxon>Bacillati</taxon>
        <taxon>Actinomycetota</taxon>
        <taxon>Thermoleophilia</taxon>
        <taxon>Solirubrobacterales</taxon>
        <taxon>Solirubrobacteraceae</taxon>
        <taxon>environmental samples</taxon>
    </lineage>
</organism>
<gene>
    <name evidence="2" type="ORF">AVDCRST_MAG53-494</name>
</gene>
<sequence>CGSPVTYRKFAESSPCTATPTAGAPNSTRPVRPSSRRFPAGLRARHCTGSAWTRAPSGPPSSPRPPATNRPLRRPLLRVAF</sequence>
<evidence type="ECO:0000256" key="1">
    <source>
        <dbReference type="SAM" id="MobiDB-lite"/>
    </source>
</evidence>
<proteinExistence type="predicted"/>
<feature type="non-terminal residue" evidence="2">
    <location>
        <position position="81"/>
    </location>
</feature>
<feature type="region of interest" description="Disordered" evidence="1">
    <location>
        <begin position="12"/>
        <end position="81"/>
    </location>
</feature>
<evidence type="ECO:0000313" key="2">
    <source>
        <dbReference type="EMBL" id="CAA9479471.1"/>
    </source>
</evidence>
<name>A0A6J4RUI6_9ACTN</name>
<feature type="compositionally biased region" description="Pro residues" evidence="1">
    <location>
        <begin position="57"/>
        <end position="68"/>
    </location>
</feature>
<accession>A0A6J4RUI6</accession>